<feature type="compositionally biased region" description="Basic residues" evidence="1">
    <location>
        <begin position="130"/>
        <end position="150"/>
    </location>
</feature>
<organism evidence="2">
    <name type="scientific">viral metagenome</name>
    <dbReference type="NCBI Taxonomy" id="1070528"/>
    <lineage>
        <taxon>unclassified sequences</taxon>
        <taxon>metagenomes</taxon>
        <taxon>organismal metagenomes</taxon>
    </lineage>
</organism>
<proteinExistence type="predicted"/>
<accession>A0A6C0KSM8</accession>
<dbReference type="EMBL" id="MN740955">
    <property type="protein sequence ID" value="QHU19750.1"/>
    <property type="molecule type" value="Genomic_DNA"/>
</dbReference>
<evidence type="ECO:0000256" key="1">
    <source>
        <dbReference type="SAM" id="MobiDB-lite"/>
    </source>
</evidence>
<feature type="region of interest" description="Disordered" evidence="1">
    <location>
        <begin position="125"/>
        <end position="150"/>
    </location>
</feature>
<reference evidence="2" key="1">
    <citation type="journal article" date="2020" name="Nature">
        <title>Giant virus diversity and host interactions through global metagenomics.</title>
        <authorList>
            <person name="Schulz F."/>
            <person name="Roux S."/>
            <person name="Paez-Espino D."/>
            <person name="Jungbluth S."/>
            <person name="Walsh D.A."/>
            <person name="Denef V.J."/>
            <person name="McMahon K.D."/>
            <person name="Konstantinidis K.T."/>
            <person name="Eloe-Fadrosh E.A."/>
            <person name="Kyrpides N.C."/>
            <person name="Woyke T."/>
        </authorList>
    </citation>
    <scope>NUCLEOTIDE SEQUENCE</scope>
    <source>
        <strain evidence="2">GVMAG-S-3300013014-113</strain>
    </source>
</reference>
<name>A0A6C0KSM8_9ZZZZ</name>
<evidence type="ECO:0000313" key="2">
    <source>
        <dbReference type="EMBL" id="QHU19750.1"/>
    </source>
</evidence>
<dbReference type="AlphaFoldDB" id="A0A6C0KSM8"/>
<sequence length="150" mass="16551">MGDNKDKTPIELAAGGVAAGAVASAIIGVTDPTKEKIPPASAIAGVTDPTKEKIPPEKIIEMLTINTLSVEVMPLLKNVLDIIYKIDGLDTAINDVFKAKIKDNNELGEALKKLQDKLRSFYTRGYTTGGKRRKSKKRNYYKKRRTSKYR</sequence>
<protein>
    <submittedName>
        <fullName evidence="2">Uncharacterized protein</fullName>
    </submittedName>
</protein>